<dbReference type="InterPro" id="IPR029044">
    <property type="entry name" value="Nucleotide-diphossugar_trans"/>
</dbReference>
<dbReference type="Pfam" id="PF22181">
    <property type="entry name" value="TarS_linker"/>
    <property type="match status" value="1"/>
</dbReference>
<dbReference type="SUPFAM" id="SSF53448">
    <property type="entry name" value="Nucleotide-diphospho-sugar transferases"/>
    <property type="match status" value="1"/>
</dbReference>
<organism evidence="3 4">
    <name type="scientific">Paeniglutamicibacter gangotriensis Lz1y</name>
    <dbReference type="NCBI Taxonomy" id="1276920"/>
    <lineage>
        <taxon>Bacteria</taxon>
        <taxon>Bacillati</taxon>
        <taxon>Actinomycetota</taxon>
        <taxon>Actinomycetes</taxon>
        <taxon>Micrococcales</taxon>
        <taxon>Micrococcaceae</taxon>
        <taxon>Paeniglutamicibacter</taxon>
    </lineage>
</organism>
<dbReference type="STRING" id="1276920.ADIAG_04013"/>
<dbReference type="EC" id="2.4.-.-" evidence="3"/>
<dbReference type="Pfam" id="PF00535">
    <property type="entry name" value="Glycos_transf_2"/>
    <property type="match status" value="1"/>
</dbReference>
<dbReference type="InterPro" id="IPR001173">
    <property type="entry name" value="Glyco_trans_2-like"/>
</dbReference>
<evidence type="ECO:0000259" key="1">
    <source>
        <dbReference type="Pfam" id="PF00535"/>
    </source>
</evidence>
<dbReference type="Proteomes" id="UP000012015">
    <property type="component" value="Unassembled WGS sequence"/>
</dbReference>
<dbReference type="RefSeq" id="WP_007273161.1">
    <property type="nucleotide sequence ID" value="NZ_AOCK01000015.1"/>
</dbReference>
<name>M7MK53_9MICC</name>
<evidence type="ECO:0000313" key="3">
    <source>
        <dbReference type="EMBL" id="EMQ96687.1"/>
    </source>
</evidence>
<evidence type="ECO:0000313" key="4">
    <source>
        <dbReference type="Proteomes" id="UP000012015"/>
    </source>
</evidence>
<protein>
    <submittedName>
        <fullName evidence="3">Glycosyltransferase</fullName>
        <ecNumber evidence="3">2.4.-.-</ecNumber>
    </submittedName>
</protein>
<dbReference type="GO" id="GO:0016758">
    <property type="term" value="F:hexosyltransferase activity"/>
    <property type="evidence" value="ECO:0007669"/>
    <property type="project" value="UniProtKB-ARBA"/>
</dbReference>
<feature type="domain" description="TarS/TarP linker" evidence="2">
    <location>
        <begin position="242"/>
        <end position="339"/>
    </location>
</feature>
<keyword evidence="3" id="KW-0328">Glycosyltransferase</keyword>
<keyword evidence="4" id="KW-1185">Reference proteome</keyword>
<feature type="domain" description="Glycosyltransferase 2-like" evidence="1">
    <location>
        <begin position="29"/>
        <end position="155"/>
    </location>
</feature>
<dbReference type="PATRIC" id="fig|1276920.7.peg.4004"/>
<gene>
    <name evidence="3" type="ORF">ADIAG_04013</name>
</gene>
<dbReference type="PANTHER" id="PTHR22916:SF3">
    <property type="entry name" value="UDP-GLCNAC:BETAGAL BETA-1,3-N-ACETYLGLUCOSAMINYLTRANSFERASE-LIKE PROTEIN 1"/>
    <property type="match status" value="1"/>
</dbReference>
<evidence type="ECO:0000259" key="2">
    <source>
        <dbReference type="Pfam" id="PF22181"/>
    </source>
</evidence>
<dbReference type="AlphaFoldDB" id="M7MK53"/>
<accession>M7MK53</accession>
<sequence>MKRLIGKGTRVLSRLAARRVTRIKGIAVSVIVPVYNTETYLGPMLDSVVAQDLATENFEVIAVDDGSTDTSGRILDEYAARFSNFRVVHQENSGWAGKPRNVALGLSQGKFVFFADADDLLEPHALRRMVEFAEQHRLDVVLPKVVGIGGRKQTSSLYAKTNPSITPLQALKSLTPQKLVARSLIESNHLRFAEEPIRLEDGIFMVACYLLANGIGVIADSDFYSLRQRADGSNISYRPLVPHEYTSSIAKIAVVIKAMATEQDLAESMIMALWRRKGLKIYEPPRFKRYSEKVQDQWLEAHSNFLEEFMPVEHSGRMSAIHHRKTEAIRRKDKTAVLETNALEAILTQPATVTSAAVSDGCLKIAGKVAAPGIDTISLSAEARGNRDKILAGIVLPVKDGMFVGDMSGLVGGEVALDFFAQTSAGGLPGPNRRLAAEDSGFATNGLFEPYRTKNGYLSVRNIGEEATRS</sequence>
<proteinExistence type="predicted"/>
<dbReference type="EMBL" id="AOCK01000015">
    <property type="protein sequence ID" value="EMQ96687.1"/>
    <property type="molecule type" value="Genomic_DNA"/>
</dbReference>
<dbReference type="Gene3D" id="3.90.550.10">
    <property type="entry name" value="Spore Coat Polysaccharide Biosynthesis Protein SpsA, Chain A"/>
    <property type="match status" value="1"/>
</dbReference>
<dbReference type="InterPro" id="IPR054028">
    <property type="entry name" value="TarS/TarP_linker"/>
</dbReference>
<reference evidence="3 4" key="1">
    <citation type="journal article" date="2013" name="Genome Announc.">
        <title>Draft Genome Sequence of Arthrobacter gangotriensis Strain Lz1yT, Isolated from a Penguin Rookery Soil Sample Collected in Antarctica, near the Indian Station Dakshin Gangotri.</title>
        <authorList>
            <person name="Shivaji S."/>
            <person name="Ara S."/>
            <person name="Bandi S."/>
            <person name="Singh A."/>
            <person name="Kumar Pinnaka A."/>
        </authorList>
    </citation>
    <scope>NUCLEOTIDE SEQUENCE [LARGE SCALE GENOMIC DNA]</scope>
    <source>
        <strain evidence="3 4">Lz1y</strain>
    </source>
</reference>
<keyword evidence="3" id="KW-0808">Transferase</keyword>
<dbReference type="CDD" id="cd00761">
    <property type="entry name" value="Glyco_tranf_GTA_type"/>
    <property type="match status" value="1"/>
</dbReference>
<dbReference type="eggNOG" id="COG1216">
    <property type="taxonomic scope" value="Bacteria"/>
</dbReference>
<comment type="caution">
    <text evidence="3">The sequence shown here is derived from an EMBL/GenBank/DDBJ whole genome shotgun (WGS) entry which is preliminary data.</text>
</comment>
<dbReference type="PANTHER" id="PTHR22916">
    <property type="entry name" value="GLYCOSYLTRANSFERASE"/>
    <property type="match status" value="1"/>
</dbReference>